<evidence type="ECO:0000313" key="3">
    <source>
        <dbReference type="Proteomes" id="UP000319138"/>
    </source>
</evidence>
<evidence type="ECO:0008006" key="4">
    <source>
        <dbReference type="Google" id="ProtNLM"/>
    </source>
</evidence>
<proteinExistence type="predicted"/>
<dbReference type="RefSeq" id="WP_144187642.1">
    <property type="nucleotide sequence ID" value="NZ_VMHL01000001.1"/>
</dbReference>
<name>A0A556RSQ5_9GAMM</name>
<accession>A0A556RSQ5</accession>
<protein>
    <recommendedName>
        <fullName evidence="4">Phage tail protein</fullName>
    </recommendedName>
</protein>
<gene>
    <name evidence="2" type="ORF">FPQ14_00940</name>
</gene>
<organism evidence="2 3">
    <name type="scientific">Gilliamella apicola</name>
    <dbReference type="NCBI Taxonomy" id="1196095"/>
    <lineage>
        <taxon>Bacteria</taxon>
        <taxon>Pseudomonadati</taxon>
        <taxon>Pseudomonadota</taxon>
        <taxon>Gammaproteobacteria</taxon>
        <taxon>Orbales</taxon>
        <taxon>Orbaceae</taxon>
        <taxon>Gilliamella</taxon>
    </lineage>
</organism>
<dbReference type="Proteomes" id="UP000319138">
    <property type="component" value="Unassembled WGS sequence"/>
</dbReference>
<feature type="coiled-coil region" evidence="1">
    <location>
        <begin position="63"/>
        <end position="111"/>
    </location>
</feature>
<dbReference type="AlphaFoldDB" id="A0A556RSQ5"/>
<evidence type="ECO:0000256" key="1">
    <source>
        <dbReference type="SAM" id="Coils"/>
    </source>
</evidence>
<reference evidence="2 3" key="1">
    <citation type="submission" date="2019-07" db="EMBL/GenBank/DDBJ databases">
        <title>Gilliamella genomes.</title>
        <authorList>
            <person name="Zheng H."/>
        </authorList>
    </citation>
    <scope>NUCLEOTIDE SEQUENCE [LARGE SCALE GENOMIC DNA]</scope>
    <source>
        <strain evidence="2 3">W8131</strain>
    </source>
</reference>
<sequence>MAKKSPPAKIKRQSGNSHSYTIIDSQYQGVKAYWHSYRHPTKKPYKIIYKQQIEKSKTHVEGVDKKKAEKEEMKGKIKELRYVYANEKSAIEAAKSELKKIQQGIAQFKLKLALGRPDLFTEMPVEVDGFKPEINSTKWTIAKCSHSLNKSGGFTTEVELEIKPEEESYENIYN</sequence>
<dbReference type="EMBL" id="VMHL01000001">
    <property type="protein sequence ID" value="TSJ91863.1"/>
    <property type="molecule type" value="Genomic_DNA"/>
</dbReference>
<comment type="caution">
    <text evidence="2">The sequence shown here is derived from an EMBL/GenBank/DDBJ whole genome shotgun (WGS) entry which is preliminary data.</text>
</comment>
<evidence type="ECO:0000313" key="2">
    <source>
        <dbReference type="EMBL" id="TSJ91863.1"/>
    </source>
</evidence>
<keyword evidence="1" id="KW-0175">Coiled coil</keyword>